<dbReference type="InterPro" id="IPR013087">
    <property type="entry name" value="Znf_C2H2_type"/>
</dbReference>
<keyword evidence="10" id="KW-1185">Reference proteome</keyword>
<dbReference type="SMART" id="SM00360">
    <property type="entry name" value="RRM"/>
    <property type="match status" value="2"/>
</dbReference>
<gene>
    <name evidence="9" type="ORF">niasHT_011238</name>
</gene>
<keyword evidence="4" id="KW-0863">Zinc-finger</keyword>
<evidence type="ECO:0000313" key="9">
    <source>
        <dbReference type="EMBL" id="KAL3110733.1"/>
    </source>
</evidence>
<feature type="compositionally biased region" description="Basic residues" evidence="6">
    <location>
        <begin position="189"/>
        <end position="219"/>
    </location>
</feature>
<dbReference type="Pfam" id="PF00076">
    <property type="entry name" value="RRM_1"/>
    <property type="match status" value="2"/>
</dbReference>
<feature type="compositionally biased region" description="Basic and acidic residues" evidence="6">
    <location>
        <begin position="618"/>
        <end position="630"/>
    </location>
</feature>
<dbReference type="AlphaFoldDB" id="A0ABD2L6E5"/>
<feature type="region of interest" description="Disordered" evidence="6">
    <location>
        <begin position="74"/>
        <end position="99"/>
    </location>
</feature>
<evidence type="ECO:0000256" key="1">
    <source>
        <dbReference type="ARBA" id="ARBA00004123"/>
    </source>
</evidence>
<evidence type="ECO:0000256" key="5">
    <source>
        <dbReference type="PROSITE-ProRule" id="PRU00176"/>
    </source>
</evidence>
<feature type="region of interest" description="Disordered" evidence="6">
    <location>
        <begin position="176"/>
        <end position="245"/>
    </location>
</feature>
<feature type="compositionally biased region" description="Basic and acidic residues" evidence="6">
    <location>
        <begin position="583"/>
        <end position="608"/>
    </location>
</feature>
<dbReference type="GO" id="GO:0003723">
    <property type="term" value="F:RNA binding"/>
    <property type="evidence" value="ECO:0007669"/>
    <property type="project" value="UniProtKB-UniRule"/>
</dbReference>
<organism evidence="9 10">
    <name type="scientific">Heterodera trifolii</name>
    <dbReference type="NCBI Taxonomy" id="157864"/>
    <lineage>
        <taxon>Eukaryota</taxon>
        <taxon>Metazoa</taxon>
        <taxon>Ecdysozoa</taxon>
        <taxon>Nematoda</taxon>
        <taxon>Chromadorea</taxon>
        <taxon>Rhabditida</taxon>
        <taxon>Tylenchina</taxon>
        <taxon>Tylenchomorpha</taxon>
        <taxon>Tylenchoidea</taxon>
        <taxon>Heteroderidae</taxon>
        <taxon>Heteroderinae</taxon>
        <taxon>Heterodera</taxon>
    </lineage>
</organism>
<dbReference type="PANTHER" id="PTHR48038:SF3">
    <property type="entry name" value="SPLICING FACTOR, ARGININE_SERINE-RICH 1-RELATED"/>
    <property type="match status" value="1"/>
</dbReference>
<feature type="domain" description="C2H2-type" evidence="8">
    <location>
        <begin position="1054"/>
        <end position="1081"/>
    </location>
</feature>
<protein>
    <submittedName>
        <fullName evidence="9">Uncharacterized protein</fullName>
    </submittedName>
</protein>
<feature type="region of interest" description="Disordered" evidence="6">
    <location>
        <begin position="971"/>
        <end position="1003"/>
    </location>
</feature>
<feature type="domain" description="RRM" evidence="7">
    <location>
        <begin position="4"/>
        <end position="74"/>
    </location>
</feature>
<dbReference type="InterPro" id="IPR035979">
    <property type="entry name" value="RBD_domain_sf"/>
</dbReference>
<feature type="region of interest" description="Disordered" evidence="6">
    <location>
        <begin position="483"/>
        <end position="669"/>
    </location>
</feature>
<feature type="domain" description="C2H2-type" evidence="8">
    <location>
        <begin position="1026"/>
        <end position="1053"/>
    </location>
</feature>
<dbReference type="PANTHER" id="PTHR48038">
    <property type="entry name" value="RIBONUCLEOPROTEIN RB97D"/>
    <property type="match status" value="1"/>
</dbReference>
<evidence type="ECO:0000256" key="3">
    <source>
        <dbReference type="ARBA" id="ARBA00023242"/>
    </source>
</evidence>
<dbReference type="PROSITE" id="PS00028">
    <property type="entry name" value="ZINC_FINGER_C2H2_1"/>
    <property type="match status" value="3"/>
</dbReference>
<feature type="compositionally biased region" description="Basic and acidic residues" evidence="6">
    <location>
        <begin position="496"/>
        <end position="528"/>
    </location>
</feature>
<evidence type="ECO:0000256" key="2">
    <source>
        <dbReference type="ARBA" id="ARBA00022884"/>
    </source>
</evidence>
<keyword evidence="4" id="KW-0479">Metal-binding</keyword>
<dbReference type="SMART" id="SM00355">
    <property type="entry name" value="ZnF_C2H2"/>
    <property type="match status" value="3"/>
</dbReference>
<dbReference type="CDD" id="cd12337">
    <property type="entry name" value="RRM1_SRSF4_like"/>
    <property type="match status" value="1"/>
</dbReference>
<evidence type="ECO:0000256" key="6">
    <source>
        <dbReference type="SAM" id="MobiDB-lite"/>
    </source>
</evidence>
<dbReference type="CDD" id="cd12339">
    <property type="entry name" value="RRM2_SRSF1_4_like"/>
    <property type="match status" value="1"/>
</dbReference>
<feature type="compositionally biased region" description="Basic and acidic residues" evidence="6">
    <location>
        <begin position="654"/>
        <end position="669"/>
    </location>
</feature>
<dbReference type="SUPFAM" id="SSF57667">
    <property type="entry name" value="beta-beta-alpha zinc fingers"/>
    <property type="match status" value="2"/>
</dbReference>
<feature type="compositionally biased region" description="Basic and acidic residues" evidence="6">
    <location>
        <begin position="425"/>
        <end position="436"/>
    </location>
</feature>
<reference evidence="9 10" key="1">
    <citation type="submission" date="2024-10" db="EMBL/GenBank/DDBJ databases">
        <authorList>
            <person name="Kim D."/>
        </authorList>
    </citation>
    <scope>NUCLEOTIDE SEQUENCE [LARGE SCALE GENOMIC DNA]</scope>
    <source>
        <strain evidence="9">BH-2024</strain>
    </source>
</reference>
<comment type="subcellular location">
    <subcellularLocation>
        <location evidence="1">Nucleus</location>
    </subcellularLocation>
</comment>
<proteinExistence type="predicted"/>
<feature type="domain" description="C2H2-type" evidence="8">
    <location>
        <begin position="1082"/>
        <end position="1105"/>
    </location>
</feature>
<feature type="region of interest" description="Disordered" evidence="6">
    <location>
        <begin position="425"/>
        <end position="470"/>
    </location>
</feature>
<dbReference type="EMBL" id="JBICBT010000530">
    <property type="protein sequence ID" value="KAL3110733.1"/>
    <property type="molecule type" value="Genomic_DNA"/>
</dbReference>
<dbReference type="InterPro" id="IPR036236">
    <property type="entry name" value="Znf_C2H2_sf"/>
</dbReference>
<dbReference type="FunFam" id="3.30.160.60:FF:000090">
    <property type="entry name" value="Odd-skipped-related transciption factor 2"/>
    <property type="match status" value="1"/>
</dbReference>
<dbReference type="GO" id="GO:0005634">
    <property type="term" value="C:nucleus"/>
    <property type="evidence" value="ECO:0007669"/>
    <property type="project" value="UniProtKB-SubCell"/>
</dbReference>
<dbReference type="InterPro" id="IPR012677">
    <property type="entry name" value="Nucleotide-bd_a/b_plait_sf"/>
</dbReference>
<feature type="compositionally biased region" description="Basic and acidic residues" evidence="6">
    <location>
        <begin position="537"/>
        <end position="571"/>
    </location>
</feature>
<comment type="caution">
    <text evidence="9">The sequence shown here is derived from an EMBL/GenBank/DDBJ whole genome shotgun (WGS) entry which is preliminary data.</text>
</comment>
<feature type="compositionally biased region" description="Basic residues" evidence="6">
    <location>
        <begin position="572"/>
        <end position="582"/>
    </location>
</feature>
<feature type="compositionally biased region" description="Gly residues" evidence="6">
    <location>
        <begin position="77"/>
        <end position="96"/>
    </location>
</feature>
<feature type="compositionally biased region" description="Basic residues" evidence="6">
    <location>
        <begin position="631"/>
        <end position="653"/>
    </location>
</feature>
<keyword evidence="3" id="KW-0539">Nucleus</keyword>
<keyword evidence="4" id="KW-0862">Zinc</keyword>
<dbReference type="Gene3D" id="3.30.160.60">
    <property type="entry name" value="Classic Zinc Finger"/>
    <property type="match status" value="3"/>
</dbReference>
<dbReference type="Pfam" id="PF00096">
    <property type="entry name" value="zf-C2H2"/>
    <property type="match status" value="2"/>
</dbReference>
<dbReference type="PROSITE" id="PS50157">
    <property type="entry name" value="ZINC_FINGER_C2H2_2"/>
    <property type="match status" value="3"/>
</dbReference>
<evidence type="ECO:0000259" key="7">
    <source>
        <dbReference type="PROSITE" id="PS50102"/>
    </source>
</evidence>
<evidence type="ECO:0000313" key="10">
    <source>
        <dbReference type="Proteomes" id="UP001620626"/>
    </source>
</evidence>
<dbReference type="GO" id="GO:0008270">
    <property type="term" value="F:zinc ion binding"/>
    <property type="evidence" value="ECO:0007669"/>
    <property type="project" value="UniProtKB-KW"/>
</dbReference>
<accession>A0ABD2L6E5</accession>
<dbReference type="Gene3D" id="3.30.70.330">
    <property type="match status" value="2"/>
</dbReference>
<dbReference type="InterPro" id="IPR000504">
    <property type="entry name" value="RRM_dom"/>
</dbReference>
<dbReference type="Proteomes" id="UP001620626">
    <property type="component" value="Unassembled WGS sequence"/>
</dbReference>
<evidence type="ECO:0000256" key="4">
    <source>
        <dbReference type="PROSITE-ProRule" id="PRU00042"/>
    </source>
</evidence>
<name>A0ABD2L6E5_9BILA</name>
<evidence type="ECO:0000259" key="8">
    <source>
        <dbReference type="PROSITE" id="PS50157"/>
    </source>
</evidence>
<sequence length="1129" mass="129321">MSSARVYIGHLPSRATERDLEHFFRGYGRIRDVMLKNGFGFVEFDDSRDADDAVYDLNGRELLGERVIVELSRRGPRGGGGGGGACGGGGGGGAGNRPGLRYGPPIQTRYRLGVYNLSTRCSWQELKDMMRRYAEVTYADAHKKPNEGFVCFANRDDMRRAIDKFQGKDINGRRIKLVDESEGGGGGGRRTRSRSRSPRSRSRSPRSRSPRSRSPRSRSRSSPPSRHDSRSPVKNGRSRSRSRTRDETAWEGFNYFLGAIVFLGGPSECFADDLSSVCSSVVTFFHFAQMSVSPSFSSFGGLFLLLLNLCLPFAISLQRHQQKQQHSDRFVSEDDTDLLTVDAVPRFSDFVRFSPFHYGLSLRKDNSQQPKLQFGAVSLEHFPISAPENGKQRNESPLQSLGPFAFPTLFSLIRSGRLFPSEQISDRFRSKEKPTEVEASQLAHELPPISKRRHRNREAKTLSHNQQQLNESFREKLLKAINQTKELKGKGGKSGQNERKGRRKEEGAGKRERAEKQVREKEKAEGKVGKGGVTRKNTSERKKGTGRGMKDEENGREEDGKREKYQGEKGKEKRKKKKRKGRKEREISVEKGKEKREKKKEEEKEERKRKERGRKRREKDGKREKYQERKEKRRRRKRREKKKGKRKRKKGGRERKEEEKEEKRTERERNIRRERKREEEEKDGRNYRWKRQNKAPFVQQMLFPGPAQLSSVGPLGLPPVRTTAHPSPQQNHRMCPPLPALSPILPQQFAHPSPPNHHNQNPNLNLLSVHHLLHPLPPSLFPLMLNGILANQQQIARQNDTRKSKTELGTNNGIFPRIGEMALVGQYLQQQQQRMTMETEQMRVEQMEGQRNAKQSQRMPIETEKKKFNFAAIATCVKGKEEKSPQREDLLHYGDRSNGTVTSERQTDAYRLGVTVQNGGPPANFPPGGKPPSINNAAFVIAAAAVANLAKSNLMLAGMANIRKTVPNSAAKMNTVHRTKTQSHKGNDGQRHTQQKQQGEHPWRPLAVACAGGSSNKRTARHKKQHICRFCRREFTKSYNLLIHERCHTDERPFRCDLCDKRFRRQDHLRDHKFTHAKEKPFKCGECSRGFCQQRTLLVHQQRDHGIDIELPPRKNARQLRNAEQKGKK</sequence>
<dbReference type="SUPFAM" id="SSF54928">
    <property type="entry name" value="RNA-binding domain, RBD"/>
    <property type="match status" value="1"/>
</dbReference>
<keyword evidence="2 5" id="KW-0694">RNA-binding</keyword>
<feature type="domain" description="RRM" evidence="7">
    <location>
        <begin position="110"/>
        <end position="182"/>
    </location>
</feature>
<dbReference type="PROSITE" id="PS50102">
    <property type="entry name" value="RRM"/>
    <property type="match status" value="2"/>
</dbReference>